<keyword evidence="6 12" id="KW-0479">Metal-binding</keyword>
<dbReference type="NCBIfam" id="NF002848">
    <property type="entry name" value="PRK03103.1"/>
    <property type="match status" value="1"/>
</dbReference>
<comment type="cofactor">
    <cofactor evidence="12">
        <name>Mg(2+)</name>
        <dbReference type="ChEBI" id="CHEBI:18420"/>
    </cofactor>
    <text evidence="12">Binds 2 magnesium ions per subunit.</text>
</comment>
<keyword evidence="9 12" id="KW-0239">DNA-directed DNA polymerase</keyword>
<comment type="function">
    <text evidence="12">Poorly processive, error-prone DNA polymerase involved in untargeted mutagenesis. Copies undamaged DNA at stalled replication forks, which arise in vivo from mismatched or misaligned primer ends. These misaligned primers can be extended by PolIV. Exhibits no 3'-5' exonuclease (proofreading) activity. May be involved in translesional synthesis, in conjunction with the beta clamp from PolIII.</text>
</comment>
<dbReference type="InterPro" id="IPR050116">
    <property type="entry name" value="DNA_polymerase-Y"/>
</dbReference>
<dbReference type="EC" id="2.7.7.7" evidence="12"/>
<dbReference type="InterPro" id="IPR043128">
    <property type="entry name" value="Rev_trsase/Diguanyl_cyclase"/>
</dbReference>
<evidence type="ECO:0000256" key="4">
    <source>
        <dbReference type="ARBA" id="ARBA00022695"/>
    </source>
</evidence>
<feature type="domain" description="UmuC" evidence="13">
    <location>
        <begin position="12"/>
        <end position="193"/>
    </location>
</feature>
<dbReference type="PANTHER" id="PTHR11076:SF33">
    <property type="entry name" value="DNA POLYMERASE KAPPA"/>
    <property type="match status" value="1"/>
</dbReference>
<dbReference type="SUPFAM" id="SSF56672">
    <property type="entry name" value="DNA/RNA polymerases"/>
    <property type="match status" value="1"/>
</dbReference>
<evidence type="ECO:0000256" key="9">
    <source>
        <dbReference type="ARBA" id="ARBA00022932"/>
    </source>
</evidence>
<comment type="caution">
    <text evidence="14">The sequence shown here is derived from an EMBL/GenBank/DDBJ whole genome shotgun (WGS) entry which is preliminary data.</text>
</comment>
<keyword evidence="4 12" id="KW-0548">Nucleotidyltransferase</keyword>
<dbReference type="GO" id="GO:0042276">
    <property type="term" value="P:error-prone translesion synthesis"/>
    <property type="evidence" value="ECO:0007669"/>
    <property type="project" value="TreeGrafter"/>
</dbReference>
<dbReference type="PROSITE" id="PS50173">
    <property type="entry name" value="UMUC"/>
    <property type="match status" value="1"/>
</dbReference>
<keyword evidence="12" id="KW-0238">DNA-binding</keyword>
<dbReference type="InterPro" id="IPR022880">
    <property type="entry name" value="DNApol_IV"/>
</dbReference>
<dbReference type="CDD" id="cd03586">
    <property type="entry name" value="PolY_Pol_IV_kappa"/>
    <property type="match status" value="1"/>
</dbReference>
<dbReference type="InterPro" id="IPR036775">
    <property type="entry name" value="DNA_pol_Y-fam_lit_finger_sf"/>
</dbReference>
<dbReference type="InterPro" id="IPR001126">
    <property type="entry name" value="UmuC"/>
</dbReference>
<comment type="catalytic activity">
    <reaction evidence="11 12">
        <text>DNA(n) + a 2'-deoxyribonucleoside 5'-triphosphate = DNA(n+1) + diphosphate</text>
        <dbReference type="Rhea" id="RHEA:22508"/>
        <dbReference type="Rhea" id="RHEA-COMP:17339"/>
        <dbReference type="Rhea" id="RHEA-COMP:17340"/>
        <dbReference type="ChEBI" id="CHEBI:33019"/>
        <dbReference type="ChEBI" id="CHEBI:61560"/>
        <dbReference type="ChEBI" id="CHEBI:173112"/>
        <dbReference type="EC" id="2.7.7.7"/>
    </reaction>
</comment>
<dbReference type="GO" id="GO:0003887">
    <property type="term" value="F:DNA-directed DNA polymerase activity"/>
    <property type="evidence" value="ECO:0007669"/>
    <property type="project" value="UniProtKB-UniRule"/>
</dbReference>
<keyword evidence="10 12" id="KW-0234">DNA repair</keyword>
<comment type="subcellular location">
    <subcellularLocation>
        <location evidence="12">Cytoplasm</location>
    </subcellularLocation>
</comment>
<evidence type="ECO:0000313" key="15">
    <source>
        <dbReference type="Proteomes" id="UP000321491"/>
    </source>
</evidence>
<dbReference type="PANTHER" id="PTHR11076">
    <property type="entry name" value="DNA REPAIR POLYMERASE UMUC / TRANSFERASE FAMILY MEMBER"/>
    <property type="match status" value="1"/>
</dbReference>
<dbReference type="GO" id="GO:0009432">
    <property type="term" value="P:SOS response"/>
    <property type="evidence" value="ECO:0007669"/>
    <property type="project" value="TreeGrafter"/>
</dbReference>
<dbReference type="InterPro" id="IPR024728">
    <property type="entry name" value="PolY_HhH_motif"/>
</dbReference>
<dbReference type="Gene3D" id="3.30.1490.100">
    <property type="entry name" value="DNA polymerase, Y-family, little finger domain"/>
    <property type="match status" value="1"/>
</dbReference>
<dbReference type="OrthoDB" id="9808813at2"/>
<evidence type="ECO:0000256" key="6">
    <source>
        <dbReference type="ARBA" id="ARBA00022723"/>
    </source>
</evidence>
<protein>
    <recommendedName>
        <fullName evidence="12">DNA polymerase IV</fullName>
        <shortName evidence="12">Pol IV</shortName>
        <ecNumber evidence="12">2.7.7.7</ecNumber>
    </recommendedName>
</protein>
<dbReference type="Gene3D" id="1.10.150.20">
    <property type="entry name" value="5' to 3' exonuclease, C-terminal subdomain"/>
    <property type="match status" value="1"/>
</dbReference>
<dbReference type="GO" id="GO:0000287">
    <property type="term" value="F:magnesium ion binding"/>
    <property type="evidence" value="ECO:0007669"/>
    <property type="project" value="UniProtKB-UniRule"/>
</dbReference>
<keyword evidence="15" id="KW-1185">Reference proteome</keyword>
<dbReference type="FunFam" id="3.30.1490.100:FF:000004">
    <property type="entry name" value="DNA polymerase IV"/>
    <property type="match status" value="1"/>
</dbReference>
<dbReference type="InterPro" id="IPR017961">
    <property type="entry name" value="DNA_pol_Y-fam_little_finger"/>
</dbReference>
<dbReference type="NCBIfam" id="NF002677">
    <property type="entry name" value="PRK02406.1"/>
    <property type="match status" value="1"/>
</dbReference>
<evidence type="ECO:0000256" key="1">
    <source>
        <dbReference type="ARBA" id="ARBA00010945"/>
    </source>
</evidence>
<keyword evidence="3 12" id="KW-0808">Transferase</keyword>
<name>A0A511V0B8_9BACI</name>
<feature type="site" description="Substrate discrimination" evidence="12">
    <location>
        <position position="21"/>
    </location>
</feature>
<evidence type="ECO:0000256" key="2">
    <source>
        <dbReference type="ARBA" id="ARBA00022457"/>
    </source>
</evidence>
<evidence type="ECO:0000256" key="10">
    <source>
        <dbReference type="ARBA" id="ARBA00023204"/>
    </source>
</evidence>
<dbReference type="GO" id="GO:0005829">
    <property type="term" value="C:cytosol"/>
    <property type="evidence" value="ECO:0007669"/>
    <property type="project" value="TreeGrafter"/>
</dbReference>
<dbReference type="Proteomes" id="UP000321491">
    <property type="component" value="Unassembled WGS sequence"/>
</dbReference>
<dbReference type="Gene3D" id="3.40.1170.60">
    <property type="match status" value="1"/>
</dbReference>
<dbReference type="SUPFAM" id="SSF100879">
    <property type="entry name" value="Lesion bypass DNA polymerase (Y-family), little finger domain"/>
    <property type="match status" value="1"/>
</dbReference>
<dbReference type="GO" id="GO:0006261">
    <property type="term" value="P:DNA-templated DNA replication"/>
    <property type="evidence" value="ECO:0007669"/>
    <property type="project" value="UniProtKB-UniRule"/>
</dbReference>
<sequence>MLQFKPQKGRVIFHIDMNCFYASVEMAYNPSLKGKPLAIAGNPEERKGIIVTSSYEARDEGVYTTMPLWEARKKCPNLIVKKPNFARYRKASSKIFSLLRDVTPLVEPVSIDEAYLDVTETNYPGGPVQLAKDLQNRIYTELDLPCSIGIAPNKFLAKMASDMKKPMGITILRKREIKQILWPLPIEKMYGVGTKTAKKLRTLQIETIGDLANKDVYILKQMLGVNGERLKNRANGVDLRPVDPDAVHELKSIGNSQTLPQDTTDERDIIRVLSDLADSVVRRAKRKERVGRTVQLMIRFSNRQTITRSKTLPYYIDDKDHIMSIVRELLNNHWDRRPVRLLGVTLQDIEEKKHIAKQLDLFTYEKEEEKEKLDVTIEQLTEKYGENPFKRLVNSDESLKPQTSFQKDFLDDFLSE</sequence>
<proteinExistence type="inferred from homology"/>
<comment type="subunit">
    <text evidence="12">Monomer.</text>
</comment>
<evidence type="ECO:0000256" key="12">
    <source>
        <dbReference type="HAMAP-Rule" id="MF_01113"/>
    </source>
</evidence>
<gene>
    <name evidence="14" type="primary">dinB1</name>
    <name evidence="12" type="synonym">dinB</name>
    <name evidence="14" type="ORF">CQU01_14010</name>
</gene>
<dbReference type="GO" id="GO:0003684">
    <property type="term" value="F:damaged DNA binding"/>
    <property type="evidence" value="ECO:0007669"/>
    <property type="project" value="InterPro"/>
</dbReference>
<comment type="similarity">
    <text evidence="1 12">Belongs to the DNA polymerase type-Y family.</text>
</comment>
<accession>A0A511V0B8</accession>
<dbReference type="InterPro" id="IPR043502">
    <property type="entry name" value="DNA/RNA_pol_sf"/>
</dbReference>
<evidence type="ECO:0000313" key="14">
    <source>
        <dbReference type="EMBL" id="GEN31163.1"/>
    </source>
</evidence>
<keyword evidence="7 12" id="KW-0227">DNA damage</keyword>
<dbReference type="Pfam" id="PF11799">
    <property type="entry name" value="IMS_C"/>
    <property type="match status" value="1"/>
</dbReference>
<dbReference type="HAMAP" id="MF_01113">
    <property type="entry name" value="DNApol_IV"/>
    <property type="match status" value="1"/>
</dbReference>
<evidence type="ECO:0000256" key="11">
    <source>
        <dbReference type="ARBA" id="ARBA00049244"/>
    </source>
</evidence>
<organism evidence="14 15">
    <name type="scientific">Cerasibacillus quisquiliarum</name>
    <dbReference type="NCBI Taxonomy" id="227865"/>
    <lineage>
        <taxon>Bacteria</taxon>
        <taxon>Bacillati</taxon>
        <taxon>Bacillota</taxon>
        <taxon>Bacilli</taxon>
        <taxon>Bacillales</taxon>
        <taxon>Bacillaceae</taxon>
        <taxon>Cerasibacillus</taxon>
    </lineage>
</organism>
<dbReference type="NCBIfam" id="NF002492">
    <property type="entry name" value="PRK01810.1"/>
    <property type="match status" value="1"/>
</dbReference>
<dbReference type="EMBL" id="BJXW01000012">
    <property type="protein sequence ID" value="GEN31163.1"/>
    <property type="molecule type" value="Genomic_DNA"/>
</dbReference>
<keyword evidence="8 12" id="KW-0460">Magnesium</keyword>
<evidence type="ECO:0000256" key="3">
    <source>
        <dbReference type="ARBA" id="ARBA00022679"/>
    </source>
</evidence>
<dbReference type="Pfam" id="PF11798">
    <property type="entry name" value="IMS_HHH"/>
    <property type="match status" value="1"/>
</dbReference>
<feature type="active site" evidence="12">
    <location>
        <position position="113"/>
    </location>
</feature>
<dbReference type="GO" id="GO:0006281">
    <property type="term" value="P:DNA repair"/>
    <property type="evidence" value="ECO:0007669"/>
    <property type="project" value="UniProtKB-UniRule"/>
</dbReference>
<evidence type="ECO:0000259" key="13">
    <source>
        <dbReference type="PROSITE" id="PS50173"/>
    </source>
</evidence>
<dbReference type="FunFam" id="3.40.1170.60:FF:000003">
    <property type="entry name" value="DNA polymerase eta"/>
    <property type="match status" value="1"/>
</dbReference>
<evidence type="ECO:0000256" key="7">
    <source>
        <dbReference type="ARBA" id="ARBA00022763"/>
    </source>
</evidence>
<evidence type="ECO:0000256" key="5">
    <source>
        <dbReference type="ARBA" id="ARBA00022705"/>
    </source>
</evidence>
<keyword evidence="2 12" id="KW-0515">Mutator protein</keyword>
<dbReference type="Gene3D" id="3.30.70.270">
    <property type="match status" value="1"/>
</dbReference>
<feature type="binding site" evidence="12">
    <location>
        <position position="112"/>
    </location>
    <ligand>
        <name>Mg(2+)</name>
        <dbReference type="ChEBI" id="CHEBI:18420"/>
    </ligand>
</feature>
<reference evidence="14 15" key="1">
    <citation type="submission" date="2019-07" db="EMBL/GenBank/DDBJ databases">
        <title>Whole genome shotgun sequence of Cerasibacillus quisquiliarum NBRC 102429.</title>
        <authorList>
            <person name="Hosoyama A."/>
            <person name="Uohara A."/>
            <person name="Ohji S."/>
            <person name="Ichikawa N."/>
        </authorList>
    </citation>
    <scope>NUCLEOTIDE SEQUENCE [LARGE SCALE GENOMIC DNA]</scope>
    <source>
        <strain evidence="14 15">NBRC 102429</strain>
    </source>
</reference>
<keyword evidence="12" id="KW-0963">Cytoplasm</keyword>
<feature type="binding site" evidence="12">
    <location>
        <position position="16"/>
    </location>
    <ligand>
        <name>Mg(2+)</name>
        <dbReference type="ChEBI" id="CHEBI:18420"/>
    </ligand>
</feature>
<dbReference type="Pfam" id="PF00817">
    <property type="entry name" value="IMS"/>
    <property type="match status" value="1"/>
</dbReference>
<dbReference type="AlphaFoldDB" id="A0A511V0B8"/>
<evidence type="ECO:0000256" key="8">
    <source>
        <dbReference type="ARBA" id="ARBA00022842"/>
    </source>
</evidence>
<keyword evidence="5 12" id="KW-0235">DNA replication</keyword>
<dbReference type="RefSeq" id="WP_146937102.1">
    <property type="nucleotide sequence ID" value="NZ_BJXW01000012.1"/>
</dbReference>